<organism evidence="1 2">
    <name type="scientific">Dysosmobacter welbionis</name>
    <dbReference type="NCBI Taxonomy" id="2093857"/>
    <lineage>
        <taxon>Bacteria</taxon>
        <taxon>Bacillati</taxon>
        <taxon>Bacillota</taxon>
        <taxon>Clostridia</taxon>
        <taxon>Eubacteriales</taxon>
        <taxon>Oscillospiraceae</taxon>
        <taxon>Dysosmobacter</taxon>
    </lineage>
</organism>
<reference evidence="2" key="1">
    <citation type="submission" date="2018-12" db="EMBL/GenBank/DDBJ databases">
        <title>Dusodibacter welbiota gen. nov., sp. nov., isolated from human faeces and emended description of the Oscillibacter genus.</title>
        <authorList>
            <person name="Le Roy T."/>
            <person name="Van der Smissen P."/>
            <person name="Delzenne N."/>
            <person name="Muccioli G."/>
            <person name="Collet J.F."/>
            <person name="Cani P.D."/>
        </authorList>
    </citation>
    <scope>NUCLEOTIDE SEQUENCE [LARGE SCALE GENOMIC DNA]</scope>
    <source>
        <strain evidence="2">J115</strain>
    </source>
</reference>
<name>A0A4D7AUI1_9FIRM</name>
<dbReference type="RefSeq" id="WP_136891187.1">
    <property type="nucleotide sequence ID" value="NZ_CP034413.3"/>
</dbReference>
<dbReference type="Proteomes" id="UP000298642">
    <property type="component" value="Chromosome"/>
</dbReference>
<dbReference type="AlphaFoldDB" id="A0A4D7AUI1"/>
<sequence length="75" mass="8231">MENTQMKPAEMLEQVNKAIAAVLVGGQSYKIGSRSLTRADLSMLKSMRDDLEAQVAAGTPSHLLDRTFVAYFDGR</sequence>
<dbReference type="GO" id="GO:0016853">
    <property type="term" value="F:isomerase activity"/>
    <property type="evidence" value="ECO:0007669"/>
    <property type="project" value="UniProtKB-KW"/>
</dbReference>
<evidence type="ECO:0000313" key="2">
    <source>
        <dbReference type="Proteomes" id="UP000298642"/>
    </source>
</evidence>
<proteinExistence type="predicted"/>
<keyword evidence="2" id="KW-1185">Reference proteome</keyword>
<keyword evidence="1" id="KW-0413">Isomerase</keyword>
<accession>A0A4D7AUI1</accession>
<protein>
    <submittedName>
        <fullName evidence="1">Peptidylprolyl isomerase</fullName>
    </submittedName>
</protein>
<evidence type="ECO:0000313" key="1">
    <source>
        <dbReference type="EMBL" id="QCI59200.1"/>
    </source>
</evidence>
<gene>
    <name evidence="1" type="ORF">EIO64_08165</name>
</gene>
<dbReference type="EMBL" id="CP034413">
    <property type="protein sequence ID" value="QCI59200.1"/>
    <property type="molecule type" value="Genomic_DNA"/>
</dbReference>
<dbReference type="KEGG" id="obj:EIO64_08165"/>